<evidence type="ECO:0000259" key="3">
    <source>
        <dbReference type="Pfam" id="PF05970"/>
    </source>
</evidence>
<dbReference type="InterPro" id="IPR010285">
    <property type="entry name" value="DNA_helicase_pif1-like_DEAD"/>
</dbReference>
<dbReference type="Gene3D" id="3.40.50.300">
    <property type="entry name" value="P-loop containing nucleotide triphosphate hydrolases"/>
    <property type="match status" value="1"/>
</dbReference>
<dbReference type="GO" id="GO:0043139">
    <property type="term" value="F:5'-3' DNA helicase activity"/>
    <property type="evidence" value="ECO:0007669"/>
    <property type="project" value="UniProtKB-EC"/>
</dbReference>
<keyword evidence="1" id="KW-0234">DNA repair</keyword>
<dbReference type="GO" id="GO:0006310">
    <property type="term" value="P:DNA recombination"/>
    <property type="evidence" value="ECO:0007669"/>
    <property type="project" value="UniProtKB-KW"/>
</dbReference>
<dbReference type="Pfam" id="PF05970">
    <property type="entry name" value="PIF1"/>
    <property type="match status" value="1"/>
</dbReference>
<keyword evidence="1" id="KW-0547">Nucleotide-binding</keyword>
<keyword evidence="1" id="KW-0347">Helicase</keyword>
<evidence type="ECO:0000256" key="2">
    <source>
        <dbReference type="SAM" id="MobiDB-lite"/>
    </source>
</evidence>
<dbReference type="OrthoDB" id="432234at2759"/>
<keyword evidence="1" id="KW-0227">DNA damage</keyword>
<accession>A0A8H5G345</accession>
<dbReference type="GO" id="GO:0005524">
    <property type="term" value="F:ATP binding"/>
    <property type="evidence" value="ECO:0007669"/>
    <property type="project" value="UniProtKB-KW"/>
</dbReference>
<dbReference type="SUPFAM" id="SSF52540">
    <property type="entry name" value="P-loop containing nucleoside triphosphate hydrolases"/>
    <property type="match status" value="2"/>
</dbReference>
<dbReference type="InterPro" id="IPR027417">
    <property type="entry name" value="P-loop_NTPase"/>
</dbReference>
<keyword evidence="1" id="KW-0233">DNA recombination</keyword>
<feature type="region of interest" description="Disordered" evidence="2">
    <location>
        <begin position="544"/>
        <end position="571"/>
    </location>
</feature>
<comment type="catalytic activity">
    <reaction evidence="1">
        <text>ATP + H2O = ADP + phosphate + H(+)</text>
        <dbReference type="Rhea" id="RHEA:13065"/>
        <dbReference type="ChEBI" id="CHEBI:15377"/>
        <dbReference type="ChEBI" id="CHEBI:15378"/>
        <dbReference type="ChEBI" id="CHEBI:30616"/>
        <dbReference type="ChEBI" id="CHEBI:43474"/>
        <dbReference type="ChEBI" id="CHEBI:456216"/>
        <dbReference type="EC" id="5.6.2.3"/>
    </reaction>
</comment>
<dbReference type="GO" id="GO:0006281">
    <property type="term" value="P:DNA repair"/>
    <property type="evidence" value="ECO:0007669"/>
    <property type="project" value="UniProtKB-KW"/>
</dbReference>
<protein>
    <recommendedName>
        <fullName evidence="1">ATP-dependent DNA helicase</fullName>
        <ecNumber evidence="1">5.6.2.3</ecNumber>
    </recommendedName>
</protein>
<dbReference type="EMBL" id="JAACJM010000051">
    <property type="protein sequence ID" value="KAF5357492.1"/>
    <property type="molecule type" value="Genomic_DNA"/>
</dbReference>
<dbReference type="PANTHER" id="PTHR47642">
    <property type="entry name" value="ATP-DEPENDENT DNA HELICASE"/>
    <property type="match status" value="1"/>
</dbReference>
<comment type="similarity">
    <text evidence="1">Belongs to the helicase family.</text>
</comment>
<dbReference type="AlphaFoldDB" id="A0A8H5G345"/>
<dbReference type="Proteomes" id="UP000559256">
    <property type="component" value="Unassembled WGS sequence"/>
</dbReference>
<keyword evidence="1" id="KW-0067">ATP-binding</keyword>
<evidence type="ECO:0000313" key="5">
    <source>
        <dbReference type="Proteomes" id="UP000559256"/>
    </source>
</evidence>
<dbReference type="GO" id="GO:0000723">
    <property type="term" value="P:telomere maintenance"/>
    <property type="evidence" value="ECO:0007669"/>
    <property type="project" value="InterPro"/>
</dbReference>
<name>A0A8H5G345_9AGAR</name>
<dbReference type="InterPro" id="IPR051055">
    <property type="entry name" value="PIF1_helicase"/>
</dbReference>
<dbReference type="GO" id="GO:0016787">
    <property type="term" value="F:hydrolase activity"/>
    <property type="evidence" value="ECO:0007669"/>
    <property type="project" value="UniProtKB-KW"/>
</dbReference>
<proteinExistence type="inferred from homology"/>
<keyword evidence="5" id="KW-1185">Reference proteome</keyword>
<organism evidence="4 5">
    <name type="scientific">Tetrapyrgos nigripes</name>
    <dbReference type="NCBI Taxonomy" id="182062"/>
    <lineage>
        <taxon>Eukaryota</taxon>
        <taxon>Fungi</taxon>
        <taxon>Dikarya</taxon>
        <taxon>Basidiomycota</taxon>
        <taxon>Agaricomycotina</taxon>
        <taxon>Agaricomycetes</taxon>
        <taxon>Agaricomycetidae</taxon>
        <taxon>Agaricales</taxon>
        <taxon>Marasmiineae</taxon>
        <taxon>Marasmiaceae</taxon>
        <taxon>Tetrapyrgos</taxon>
    </lineage>
</organism>
<feature type="domain" description="DNA helicase Pif1-like DEAD-box helicase" evidence="3">
    <location>
        <begin position="1"/>
        <end position="191"/>
    </location>
</feature>
<dbReference type="EC" id="5.6.2.3" evidence="1"/>
<keyword evidence="1" id="KW-0378">Hydrolase</keyword>
<reference evidence="4 5" key="1">
    <citation type="journal article" date="2020" name="ISME J.">
        <title>Uncovering the hidden diversity of litter-decomposition mechanisms in mushroom-forming fungi.</title>
        <authorList>
            <person name="Floudas D."/>
            <person name="Bentzer J."/>
            <person name="Ahren D."/>
            <person name="Johansson T."/>
            <person name="Persson P."/>
            <person name="Tunlid A."/>
        </authorList>
    </citation>
    <scope>NUCLEOTIDE SEQUENCE [LARGE SCALE GENOMIC DNA]</scope>
    <source>
        <strain evidence="4 5">CBS 291.85</strain>
    </source>
</reference>
<comment type="cofactor">
    <cofactor evidence="1">
        <name>Mg(2+)</name>
        <dbReference type="ChEBI" id="CHEBI:18420"/>
    </cofactor>
</comment>
<evidence type="ECO:0000313" key="4">
    <source>
        <dbReference type="EMBL" id="KAF5357492.1"/>
    </source>
</evidence>
<gene>
    <name evidence="4" type="ORF">D9758_012512</name>
</gene>
<sequence>MFLTGPGGTGKTHVVKSVKEVMMLYGMDHRIRFLAPTGRAASLIDGTTIHKGLGIQIKSKDKGKGNRKLGESEEDYSVCINVKKREQLRAEWKDVVLVFLDEISMLDVGLFAEIDTALRFATENYDEYFSGIFLVAAGDFNQLPPVAGCPLYMPIRSKPTASSQNEIERRMGRMAWKRLNAVINLTEQKRMALDPEYGSAVLRLRNRECTEDDVTLFNSRRIKSWNHLSGLELARPEHYEASAIVATNLKRQVLNQCKTEAICSAPSGPSLIECVAYDEIVEIGSKHAKNEPEPKLTIKDAEEPGFHMRTELIKLNFSSQQSRILPGSVQLYVGMPVILKSYNLCTELGVTNGSIGYVRHIQLEKCRSGFSYATAVLIEFPESSVNIPGLPDKWFPIVPQSSTFTVTLKDENGQHRRIKCFRKQLPLQPAFTVTGHFAQGQTLAVVLCTFKDGPAAAYVSASRATQRSGLFLLEEVTLNDLNRPKLPHELRLGYQRLDALEHNTLVEWGFIDSDPVPVPDVEGEDLPKNYRVNVNPASDQKVIPAKRKRTQKQPARDSKFGPSIAPTTNTQRKKLQIQNTQEMDLSHTPNTDTLSLPGCVWDRENWSCAYDTVLTLLIYTLRDSSEVFHQRWHSLSTYTTTFVEFLYQHNVHQLSLLSTLSMNTMRELFRDFLTAYDPRQFIRTGPHMASCSPMLELFTMPSRSTQECLLPFSCRNHNIDFVITLRVPFSIIPTFDTLNLFRNAAPTNRSTVQDWLLYLVNQYNISSSLTSCPLSNDSQCDLHAHSSVLDLLPPFILVELPPEPDHNIFEVNDNLCIATHLPIRYQLCGIVRLGGAHFTCKIFTDQTAYDYDGQLRDGFLVPTNNLPCSSRPYPHLALYRLI</sequence>
<comment type="caution">
    <text evidence="4">The sequence shown here is derived from an EMBL/GenBank/DDBJ whole genome shotgun (WGS) entry which is preliminary data.</text>
</comment>
<evidence type="ECO:0000256" key="1">
    <source>
        <dbReference type="RuleBase" id="RU363044"/>
    </source>
</evidence>